<feature type="transmembrane region" description="Helical" evidence="2">
    <location>
        <begin position="34"/>
        <end position="55"/>
    </location>
</feature>
<accession>A0A0K8R4K0</accession>
<name>A0A0K8R4K0_IXORI</name>
<feature type="compositionally biased region" description="Polar residues" evidence="1">
    <location>
        <begin position="105"/>
        <end position="117"/>
    </location>
</feature>
<evidence type="ECO:0000256" key="1">
    <source>
        <dbReference type="SAM" id="MobiDB-lite"/>
    </source>
</evidence>
<proteinExistence type="evidence at transcript level"/>
<feature type="region of interest" description="Disordered" evidence="1">
    <location>
        <begin position="58"/>
        <end position="127"/>
    </location>
</feature>
<keyword evidence="2" id="KW-1133">Transmembrane helix</keyword>
<evidence type="ECO:0000313" key="3">
    <source>
        <dbReference type="EMBL" id="JAA65808.1"/>
    </source>
</evidence>
<keyword evidence="2" id="KW-0812">Transmembrane</keyword>
<feature type="compositionally biased region" description="Polar residues" evidence="1">
    <location>
        <begin position="59"/>
        <end position="69"/>
    </location>
</feature>
<dbReference type="AlphaFoldDB" id="A0A0K8R4K0"/>
<organism evidence="3">
    <name type="scientific">Ixodes ricinus</name>
    <name type="common">Common tick</name>
    <name type="synonym">Acarus ricinus</name>
    <dbReference type="NCBI Taxonomy" id="34613"/>
    <lineage>
        <taxon>Eukaryota</taxon>
        <taxon>Metazoa</taxon>
        <taxon>Ecdysozoa</taxon>
        <taxon>Arthropoda</taxon>
        <taxon>Chelicerata</taxon>
        <taxon>Arachnida</taxon>
        <taxon>Acari</taxon>
        <taxon>Parasitiformes</taxon>
        <taxon>Ixodida</taxon>
        <taxon>Ixodoidea</taxon>
        <taxon>Ixodidae</taxon>
        <taxon>Ixodinae</taxon>
        <taxon>Ixodes</taxon>
    </lineage>
</organism>
<reference evidence="3" key="1">
    <citation type="submission" date="2012-12" db="EMBL/GenBank/DDBJ databases">
        <title>Identification and characterization of a phenylalanine ammonia-lyase gene family in Isatis indigotica Fort.</title>
        <authorList>
            <person name="Liu Q."/>
            <person name="Chen J."/>
            <person name="Zhou X."/>
            <person name="Di P."/>
            <person name="Xiao Y."/>
            <person name="Xuan H."/>
            <person name="Zhang L."/>
            <person name="Chen W."/>
        </authorList>
    </citation>
    <scope>NUCLEOTIDE SEQUENCE</scope>
    <source>
        <tissue evidence="3">Salivary gland</tissue>
    </source>
</reference>
<dbReference type="EMBL" id="GADI01008000">
    <property type="protein sequence ID" value="JAA65808.1"/>
    <property type="molecule type" value="mRNA"/>
</dbReference>
<sequence length="127" mass="13456">MVRWLRNFGRTSQTVKVKRRSVPEGNLKAEPVNFFPLTVPLCGFLGVFGFLTLTVGSLPRTNPNATTLPGTRDPNRLPVSRDPGTGPKRKGSERTGTGRVGGSGFTRSPGPSGTGTVKGTDVGFGRT</sequence>
<evidence type="ECO:0000256" key="2">
    <source>
        <dbReference type="SAM" id="Phobius"/>
    </source>
</evidence>
<keyword evidence="2" id="KW-0472">Membrane</keyword>
<protein>
    <submittedName>
        <fullName evidence="3">Putative secreted protein</fullName>
    </submittedName>
</protein>